<dbReference type="Pfam" id="PF13426">
    <property type="entry name" value="PAS_9"/>
    <property type="match status" value="1"/>
</dbReference>
<dbReference type="GeneID" id="65096927"/>
<organism evidence="2 3">
    <name type="scientific">Methanospirillum purgamenti</name>
    <dbReference type="NCBI Taxonomy" id="2834276"/>
    <lineage>
        <taxon>Archaea</taxon>
        <taxon>Methanobacteriati</taxon>
        <taxon>Methanobacteriota</taxon>
        <taxon>Stenosarchaea group</taxon>
        <taxon>Methanomicrobia</taxon>
        <taxon>Methanomicrobiales</taxon>
        <taxon>Methanospirillaceae</taxon>
        <taxon>Methanospirillum</taxon>
    </lineage>
</organism>
<evidence type="ECO:0000313" key="3">
    <source>
        <dbReference type="Proteomes" id="UP000680656"/>
    </source>
</evidence>
<dbReference type="GO" id="GO:0006355">
    <property type="term" value="P:regulation of DNA-templated transcription"/>
    <property type="evidence" value="ECO:0007669"/>
    <property type="project" value="InterPro"/>
</dbReference>
<sequence length="488" mass="56690">MTEVQEAYTAILKSLKSSPRGLTITDLSRKIKKDRNFTAKYLEVLHAEGKVEARQVGSAKVYWLSQRVPMSAFLCFTKNMIIILDLNMNIVQVNDQYLTFSELSREDLVGRNILENGLPIISTPEALSLITSVTKEQVIHDVRFSKNNFDFFYKMEVIPTLFEEKEKGLTIVLEDITEKKRHLKNMEFLARTAEELVDLPPESDIYAYIADQLKSLVPENPRYYIHSYDETEGQFIFRAIEDEKTREGVTQLFGFNPVGMKFPVKDFFYSAPFHENAFTFKEMRVMHFKPFYEEEEYSFYDACAHIFPKEACEQASLTFNIAKIYLTGLVWQEQLFGLVGICLGKDEKLENKQAILSFFRQASIALARRMTEQRLSRSEQKFKEFVSALDIPVMILDKQNTIFYLNRKFSDEFGYDLTTISSWDLWAEKAFPDKNAQKILEEMVKKNEKDTSEFQKEIFELTCGDNTKKPVSMKLISFSDGMKGIIIQ</sequence>
<dbReference type="EMBL" id="CP075546">
    <property type="protein sequence ID" value="QVV90232.1"/>
    <property type="molecule type" value="Genomic_DNA"/>
</dbReference>
<dbReference type="SMART" id="SM00091">
    <property type="entry name" value="PAS"/>
    <property type="match status" value="2"/>
</dbReference>
<dbReference type="Gene3D" id="3.30.450.20">
    <property type="entry name" value="PAS domain"/>
    <property type="match status" value="2"/>
</dbReference>
<dbReference type="KEGG" id="mrtj:KHC33_07045"/>
<proteinExistence type="predicted"/>
<dbReference type="RefSeq" id="WP_214421004.1">
    <property type="nucleotide sequence ID" value="NZ_CP075546.1"/>
</dbReference>
<dbReference type="SUPFAM" id="SSF55785">
    <property type="entry name" value="PYP-like sensor domain (PAS domain)"/>
    <property type="match status" value="2"/>
</dbReference>
<keyword evidence="3" id="KW-1185">Reference proteome</keyword>
<dbReference type="PROSITE" id="PS50112">
    <property type="entry name" value="PAS"/>
    <property type="match status" value="1"/>
</dbReference>
<name>A0A8E7AYP3_9EURY</name>
<dbReference type="InterPro" id="IPR013767">
    <property type="entry name" value="PAS_fold"/>
</dbReference>
<dbReference type="Pfam" id="PF00989">
    <property type="entry name" value="PAS"/>
    <property type="match status" value="1"/>
</dbReference>
<protein>
    <submittedName>
        <fullName evidence="2">PAS domain S-box protein</fullName>
    </submittedName>
</protein>
<feature type="domain" description="PAS" evidence="1">
    <location>
        <begin position="378"/>
        <end position="415"/>
    </location>
</feature>
<evidence type="ECO:0000259" key="1">
    <source>
        <dbReference type="PROSITE" id="PS50112"/>
    </source>
</evidence>
<dbReference type="Gene3D" id="1.10.10.10">
    <property type="entry name" value="Winged helix-like DNA-binding domain superfamily/Winged helix DNA-binding domain"/>
    <property type="match status" value="1"/>
</dbReference>
<dbReference type="CDD" id="cd00130">
    <property type="entry name" value="PAS"/>
    <property type="match status" value="1"/>
</dbReference>
<gene>
    <name evidence="2" type="ORF">KHC33_07045</name>
</gene>
<reference evidence="2 3" key="1">
    <citation type="submission" date="2021-05" db="EMBL/GenBank/DDBJ databases">
        <title>A novel Methanospirillum isolate from a pyrite-forming mixed culture.</title>
        <authorList>
            <person name="Bunk B."/>
            <person name="Sproer C."/>
            <person name="Spring S."/>
            <person name="Pester M."/>
        </authorList>
    </citation>
    <scope>NUCLEOTIDE SEQUENCE [LARGE SCALE GENOMIC DNA]</scope>
    <source>
        <strain evidence="2 3">J.3.6.1-F.2.7.3</strain>
    </source>
</reference>
<dbReference type="InterPro" id="IPR036388">
    <property type="entry name" value="WH-like_DNA-bd_sf"/>
</dbReference>
<dbReference type="NCBIfam" id="TIGR00229">
    <property type="entry name" value="sensory_box"/>
    <property type="match status" value="1"/>
</dbReference>
<evidence type="ECO:0000313" key="2">
    <source>
        <dbReference type="EMBL" id="QVV90232.1"/>
    </source>
</evidence>
<dbReference type="Proteomes" id="UP000680656">
    <property type="component" value="Chromosome"/>
</dbReference>
<dbReference type="InterPro" id="IPR000014">
    <property type="entry name" value="PAS"/>
</dbReference>
<dbReference type="AlphaFoldDB" id="A0A8E7AYP3"/>
<dbReference type="InterPro" id="IPR035965">
    <property type="entry name" value="PAS-like_dom_sf"/>
</dbReference>
<accession>A0A8E7AYP3</accession>